<proteinExistence type="predicted"/>
<accession>A0A0B2AKV5</accession>
<keyword evidence="2" id="KW-1185">Reference proteome</keyword>
<dbReference type="EMBL" id="JTDL01000123">
    <property type="protein sequence ID" value="KHL02426.1"/>
    <property type="molecule type" value="Genomic_DNA"/>
</dbReference>
<evidence type="ECO:0000313" key="1">
    <source>
        <dbReference type="EMBL" id="KHL02426.1"/>
    </source>
</evidence>
<comment type="caution">
    <text evidence="1">The sequence shown here is derived from an EMBL/GenBank/DDBJ whole genome shotgun (WGS) entry which is preliminary data.</text>
</comment>
<dbReference type="RefSeq" id="WP_043124142.1">
    <property type="nucleotide sequence ID" value="NZ_JTDL01000123.1"/>
</dbReference>
<dbReference type="AlphaFoldDB" id="A0A0B2AKV5"/>
<sequence>MIFEILGPTGTENVHLGMSKNVLRRSLGNFREFRRAPTSPPSDQFLDAGLMATYDPQDRVVLIEFAEPASPRLVGLALLGLSTDRLGDLLSRIGLASTAEDDAVLVPSWRMSFYAPGGVVEGVLLGE</sequence>
<protein>
    <submittedName>
        <fullName evidence="1">Uncharacterized protein</fullName>
    </submittedName>
</protein>
<evidence type="ECO:0000313" key="2">
    <source>
        <dbReference type="Proteomes" id="UP000030982"/>
    </source>
</evidence>
<gene>
    <name evidence="1" type="ORF">LK10_12555</name>
</gene>
<dbReference type="OrthoDB" id="4281038at2"/>
<name>A0A0B2AKV5_9MICC</name>
<dbReference type="Proteomes" id="UP000030982">
    <property type="component" value="Unassembled WGS sequence"/>
</dbReference>
<reference evidence="1 2" key="1">
    <citation type="submission" date="2014-09" db="EMBL/GenBank/DDBJ databases">
        <title>Genome sequence of Sinomonas sp. MUSC 117.</title>
        <authorList>
            <person name="Lee L.-H."/>
        </authorList>
    </citation>
    <scope>NUCLEOTIDE SEQUENCE [LARGE SCALE GENOMIC DNA]</scope>
    <source>
        <strain evidence="1 2">MUSC 117</strain>
    </source>
</reference>
<organism evidence="1 2">
    <name type="scientific">Sinomonas humi</name>
    <dbReference type="NCBI Taxonomy" id="1338436"/>
    <lineage>
        <taxon>Bacteria</taxon>
        <taxon>Bacillati</taxon>
        <taxon>Actinomycetota</taxon>
        <taxon>Actinomycetes</taxon>
        <taxon>Micrococcales</taxon>
        <taxon>Micrococcaceae</taxon>
        <taxon>Sinomonas</taxon>
    </lineage>
</organism>